<organism evidence="1">
    <name type="scientific">uncultured Caudovirales phage</name>
    <dbReference type="NCBI Taxonomy" id="2100421"/>
    <lineage>
        <taxon>Viruses</taxon>
        <taxon>Duplodnaviria</taxon>
        <taxon>Heunggongvirae</taxon>
        <taxon>Uroviricota</taxon>
        <taxon>Caudoviricetes</taxon>
        <taxon>Peduoviridae</taxon>
        <taxon>Maltschvirus</taxon>
        <taxon>Maltschvirus maltsch</taxon>
    </lineage>
</organism>
<gene>
    <name evidence="1" type="ORF">UFOVP588_10</name>
</gene>
<dbReference type="EMBL" id="LR796561">
    <property type="protein sequence ID" value="CAB4151322.1"/>
    <property type="molecule type" value="Genomic_DNA"/>
</dbReference>
<proteinExistence type="predicted"/>
<evidence type="ECO:0008006" key="2">
    <source>
        <dbReference type="Google" id="ProtNLM"/>
    </source>
</evidence>
<protein>
    <recommendedName>
        <fullName evidence="2">DNA transfer protein</fullName>
    </recommendedName>
</protein>
<sequence>MSKDSGGSQTVTQKIDPQAKQAYLDQLAQAKSVAGQLGVQQFAGFNPLYQQGEEQLTNLGLKPFDATAIQEFMNPYEAQVIQGTLGDIEQSRQMAANQVANQANAAKAFGGSRYGVQQSLTDAAALQQAAKTSAQMRQAGYGQAAGLAMNARNLGMQGAQAVMGLGSARQQLEQARLDAARNIGLQKLAVTGSAVGLQPANLGGTSAQPLYQNRGAGALGGALAGAQLGSIVPGIGTGVGAGIGGLIGLLG</sequence>
<accession>A0A6J5MY54</accession>
<name>A0A6J5MY54_9CAUD</name>
<reference evidence="1" key="1">
    <citation type="submission" date="2020-04" db="EMBL/GenBank/DDBJ databases">
        <authorList>
            <person name="Chiriac C."/>
            <person name="Salcher M."/>
            <person name="Ghai R."/>
            <person name="Kavagutti S V."/>
        </authorList>
    </citation>
    <scope>NUCLEOTIDE SEQUENCE</scope>
</reference>
<evidence type="ECO:0000313" key="1">
    <source>
        <dbReference type="EMBL" id="CAB4151322.1"/>
    </source>
</evidence>